<protein>
    <submittedName>
        <fullName evidence="2">Uncharacterized protein</fullName>
    </submittedName>
</protein>
<organism evidence="2 3">
    <name type="scientific">Linnemannia elongata AG-77</name>
    <dbReference type="NCBI Taxonomy" id="1314771"/>
    <lineage>
        <taxon>Eukaryota</taxon>
        <taxon>Fungi</taxon>
        <taxon>Fungi incertae sedis</taxon>
        <taxon>Mucoromycota</taxon>
        <taxon>Mortierellomycotina</taxon>
        <taxon>Mortierellomycetes</taxon>
        <taxon>Mortierellales</taxon>
        <taxon>Mortierellaceae</taxon>
        <taxon>Linnemannia</taxon>
    </lineage>
</organism>
<feature type="compositionally biased region" description="Acidic residues" evidence="1">
    <location>
        <begin position="597"/>
        <end position="608"/>
    </location>
</feature>
<dbReference type="OrthoDB" id="2426141at2759"/>
<proteinExistence type="predicted"/>
<evidence type="ECO:0000256" key="1">
    <source>
        <dbReference type="SAM" id="MobiDB-lite"/>
    </source>
</evidence>
<feature type="compositionally biased region" description="Low complexity" evidence="1">
    <location>
        <begin position="191"/>
        <end position="215"/>
    </location>
</feature>
<evidence type="ECO:0000313" key="2">
    <source>
        <dbReference type="EMBL" id="OAQ29182.1"/>
    </source>
</evidence>
<feature type="region of interest" description="Disordered" evidence="1">
    <location>
        <begin position="443"/>
        <end position="486"/>
    </location>
</feature>
<feature type="region of interest" description="Disordered" evidence="1">
    <location>
        <begin position="571"/>
        <end position="608"/>
    </location>
</feature>
<evidence type="ECO:0000313" key="3">
    <source>
        <dbReference type="Proteomes" id="UP000078512"/>
    </source>
</evidence>
<feature type="region of interest" description="Disordered" evidence="1">
    <location>
        <begin position="1"/>
        <end position="32"/>
    </location>
</feature>
<name>A0A197JV62_9FUNG</name>
<gene>
    <name evidence="2" type="ORF">K457DRAFT_126177</name>
</gene>
<feature type="compositionally biased region" description="Polar residues" evidence="1">
    <location>
        <begin position="471"/>
        <end position="486"/>
    </location>
</feature>
<feature type="compositionally biased region" description="Basic and acidic residues" evidence="1">
    <location>
        <begin position="457"/>
        <end position="469"/>
    </location>
</feature>
<feature type="region of interest" description="Disordered" evidence="1">
    <location>
        <begin position="76"/>
        <end position="116"/>
    </location>
</feature>
<feature type="compositionally biased region" description="Polar residues" evidence="1">
    <location>
        <begin position="216"/>
        <end position="242"/>
    </location>
</feature>
<feature type="compositionally biased region" description="Low complexity" evidence="1">
    <location>
        <begin position="309"/>
        <end position="318"/>
    </location>
</feature>
<keyword evidence="3" id="KW-1185">Reference proteome</keyword>
<sequence length="608" mass="66658">MRVDRPHSPTPPPDPGKEADQTKDRQPHPHIPYAVVPAMFARQVDPLAAFTSSLSAAEAHHRKDNDITLSHHQNLSFTTSSSHSPSCSSTIPPSTDNSNDCNIKKDSTAASSSTYNPYKRKHPLQFEPEFFEALDASLQEFHDDAAQRNDAGGCRKASLSTLNGGSPWPSRPCKRAKNSLFKCPAFSQSAGSTSRPPLSSGSSSARPRTHSSAPSFNPSQTTTISHSDSTNRNSETEPNPSLSHHDTPPVFPQASSPISAWSHRNVFSNSPAFVRSSKGPSIIDLSSGEELVPIHMVDKEQHKRRRNSSCEPSSPPESADLLHQVFELQADGTLLPILDPSPSDPSPAKRMRLSKVNRCQYLHFLSDDESDIDQLSTKLKADLRCRKNLNGFIGSNRTQRTTATGRIARGGGSVATTAGSPHAHEEPYCSANGFWTEQTVDTTVSGISQEQEDALSEQERQMQQEEPSAKGEQSSLDSSYPNHQTMVLYNGPRSVSLTPHRQTVEWSRWMDDKANGFAALDELKGHEMVLYQQDPNGRGPSSRCNQGRGIIWEEDETQDDDFASSALIEELSDDGDDDGNLADDEEYNLSSDAPLTDLEEQVTDMDID</sequence>
<feature type="compositionally biased region" description="Acidic residues" evidence="1">
    <location>
        <begin position="571"/>
        <end position="587"/>
    </location>
</feature>
<reference evidence="2 3" key="1">
    <citation type="submission" date="2016-05" db="EMBL/GenBank/DDBJ databases">
        <title>Genome sequencing reveals origins of a unique bacterial endosymbiosis in the earliest lineages of terrestrial Fungi.</title>
        <authorList>
            <consortium name="DOE Joint Genome Institute"/>
            <person name="Uehling J."/>
            <person name="Gryganskyi A."/>
            <person name="Hameed K."/>
            <person name="Tschaplinski T."/>
            <person name="Misztal P."/>
            <person name="Wu S."/>
            <person name="Desiro A."/>
            <person name="Vande Pol N."/>
            <person name="Du Z.-Y."/>
            <person name="Zienkiewicz A."/>
            <person name="Zienkiewicz K."/>
            <person name="Morin E."/>
            <person name="Tisserant E."/>
            <person name="Splivallo R."/>
            <person name="Hainaut M."/>
            <person name="Henrissat B."/>
            <person name="Ohm R."/>
            <person name="Kuo A."/>
            <person name="Yan J."/>
            <person name="Lipzen A."/>
            <person name="Nolan M."/>
            <person name="Labutti K."/>
            <person name="Barry K."/>
            <person name="Goldstein A."/>
            <person name="Labbe J."/>
            <person name="Schadt C."/>
            <person name="Tuskan G."/>
            <person name="Grigoriev I."/>
            <person name="Martin F."/>
            <person name="Vilgalys R."/>
            <person name="Bonito G."/>
        </authorList>
    </citation>
    <scope>NUCLEOTIDE SEQUENCE [LARGE SCALE GENOMIC DNA]</scope>
    <source>
        <strain evidence="2 3">AG-77</strain>
    </source>
</reference>
<feature type="compositionally biased region" description="Basic and acidic residues" evidence="1">
    <location>
        <begin position="15"/>
        <end position="27"/>
    </location>
</feature>
<dbReference type="EMBL" id="KV442043">
    <property type="protein sequence ID" value="OAQ29182.1"/>
    <property type="molecule type" value="Genomic_DNA"/>
</dbReference>
<dbReference type="Proteomes" id="UP000078512">
    <property type="component" value="Unassembled WGS sequence"/>
</dbReference>
<feature type="compositionally biased region" description="Low complexity" evidence="1">
    <location>
        <begin position="76"/>
        <end position="95"/>
    </location>
</feature>
<dbReference type="AlphaFoldDB" id="A0A197JV62"/>
<accession>A0A197JV62</accession>
<feature type="region of interest" description="Disordered" evidence="1">
    <location>
        <begin position="187"/>
        <end position="256"/>
    </location>
</feature>
<feature type="region of interest" description="Disordered" evidence="1">
    <location>
        <begin position="296"/>
        <end position="318"/>
    </location>
</feature>